<dbReference type="Proteomes" id="UP000051790">
    <property type="component" value="Unassembled WGS sequence"/>
</dbReference>
<dbReference type="Gene3D" id="3.30.420.40">
    <property type="match status" value="2"/>
</dbReference>
<keyword evidence="5" id="KW-0547">Nucleotide-binding</keyword>
<evidence type="ECO:0000256" key="3">
    <source>
        <dbReference type="ARBA" id="ARBA00022679"/>
    </source>
</evidence>
<keyword evidence="10" id="KW-0119">Carbohydrate metabolism</keyword>
<comment type="similarity">
    <text evidence="2">Belongs to the ROK (NagC/XylR) family.</text>
</comment>
<dbReference type="PATRIC" id="fig|1423769.4.peg.3152"/>
<keyword evidence="6 13" id="KW-0418">Kinase</keyword>
<organism evidence="13 14">
    <name type="scientific">Lacticaseibacillus manihotivorans DSM 13343 = JCM 12514</name>
    <dbReference type="NCBI Taxonomy" id="1423769"/>
    <lineage>
        <taxon>Bacteria</taxon>
        <taxon>Bacillati</taxon>
        <taxon>Bacillota</taxon>
        <taxon>Bacilli</taxon>
        <taxon>Lactobacillales</taxon>
        <taxon>Lactobacillaceae</taxon>
        <taxon>Lacticaseibacillus</taxon>
    </lineage>
</organism>
<dbReference type="GO" id="GO:0005524">
    <property type="term" value="F:ATP binding"/>
    <property type="evidence" value="ECO:0007669"/>
    <property type="project" value="UniProtKB-KW"/>
</dbReference>
<comment type="caution">
    <text evidence="13">The sequence shown here is derived from an EMBL/GenBank/DDBJ whole genome shotgun (WGS) entry which is preliminary data.</text>
</comment>
<keyword evidence="14" id="KW-1185">Reference proteome</keyword>
<evidence type="ECO:0000313" key="14">
    <source>
        <dbReference type="Proteomes" id="UP000051790"/>
    </source>
</evidence>
<gene>
    <name evidence="13" type="ORF">FD01_GL002923</name>
</gene>
<keyword evidence="4" id="KW-0479">Metal-binding</keyword>
<proteinExistence type="inferred from homology"/>
<evidence type="ECO:0000256" key="12">
    <source>
        <dbReference type="ARBA" id="ARBA00048451"/>
    </source>
</evidence>
<dbReference type="EMBL" id="AZEU01000055">
    <property type="protein sequence ID" value="KRL51949.1"/>
    <property type="molecule type" value="Genomic_DNA"/>
</dbReference>
<dbReference type="OrthoDB" id="9783435at2"/>
<keyword evidence="3" id="KW-0808">Transferase</keyword>
<dbReference type="SUPFAM" id="SSF53067">
    <property type="entry name" value="Actin-like ATPase domain"/>
    <property type="match status" value="1"/>
</dbReference>
<evidence type="ECO:0000313" key="13">
    <source>
        <dbReference type="EMBL" id="KRL51949.1"/>
    </source>
</evidence>
<protein>
    <recommendedName>
        <fullName evidence="11">fructokinase</fullName>
        <ecNumber evidence="11">2.7.1.4</ecNumber>
    </recommendedName>
</protein>
<dbReference type="Pfam" id="PF00480">
    <property type="entry name" value="ROK"/>
    <property type="match status" value="1"/>
</dbReference>
<evidence type="ECO:0000256" key="7">
    <source>
        <dbReference type="ARBA" id="ARBA00022833"/>
    </source>
</evidence>
<dbReference type="CDD" id="cd24067">
    <property type="entry name" value="ASKHA_NBD_ROK_BsFRK-like"/>
    <property type="match status" value="1"/>
</dbReference>
<evidence type="ECO:0000256" key="4">
    <source>
        <dbReference type="ARBA" id="ARBA00022723"/>
    </source>
</evidence>
<accession>A0A0R1R3L1</accession>
<evidence type="ECO:0000256" key="2">
    <source>
        <dbReference type="ARBA" id="ARBA00006479"/>
    </source>
</evidence>
<reference evidence="13 14" key="1">
    <citation type="journal article" date="2015" name="Genome Announc.">
        <title>Expanding the biotechnology potential of lactobacilli through comparative genomics of 213 strains and associated genera.</title>
        <authorList>
            <person name="Sun Z."/>
            <person name="Harris H.M."/>
            <person name="McCann A."/>
            <person name="Guo C."/>
            <person name="Argimon S."/>
            <person name="Zhang W."/>
            <person name="Yang X."/>
            <person name="Jeffery I.B."/>
            <person name="Cooney J.C."/>
            <person name="Kagawa T.F."/>
            <person name="Liu W."/>
            <person name="Song Y."/>
            <person name="Salvetti E."/>
            <person name="Wrobel A."/>
            <person name="Rasinkangas P."/>
            <person name="Parkhill J."/>
            <person name="Rea M.C."/>
            <person name="O'Sullivan O."/>
            <person name="Ritari J."/>
            <person name="Douillard F.P."/>
            <person name="Paul Ross R."/>
            <person name="Yang R."/>
            <person name="Briner A.E."/>
            <person name="Felis G.E."/>
            <person name="de Vos W.M."/>
            <person name="Barrangou R."/>
            <person name="Klaenhammer T.R."/>
            <person name="Caufield P.W."/>
            <person name="Cui Y."/>
            <person name="Zhang H."/>
            <person name="O'Toole P.W."/>
        </authorList>
    </citation>
    <scope>NUCLEOTIDE SEQUENCE [LARGE SCALE GENOMIC DNA]</scope>
    <source>
        <strain evidence="13 14">DSM 13343</strain>
    </source>
</reference>
<evidence type="ECO:0000256" key="11">
    <source>
        <dbReference type="ARBA" id="ARBA00038887"/>
    </source>
</evidence>
<dbReference type="PANTHER" id="PTHR42742">
    <property type="entry name" value="TRANSCRIPTIONAL REPRESSOR MPRA"/>
    <property type="match status" value="1"/>
</dbReference>
<dbReference type="PANTHER" id="PTHR42742:SF3">
    <property type="entry name" value="FRUCTOKINASE"/>
    <property type="match status" value="1"/>
</dbReference>
<dbReference type="EC" id="2.7.1.4" evidence="11"/>
<dbReference type="GO" id="GO:0008865">
    <property type="term" value="F:fructokinase activity"/>
    <property type="evidence" value="ECO:0007669"/>
    <property type="project" value="UniProtKB-EC"/>
</dbReference>
<comment type="cofactor">
    <cofactor evidence="1">
        <name>Mg(2+)</name>
        <dbReference type="ChEBI" id="CHEBI:18420"/>
    </cofactor>
</comment>
<evidence type="ECO:0000256" key="8">
    <source>
        <dbReference type="ARBA" id="ARBA00022840"/>
    </source>
</evidence>
<dbReference type="GO" id="GO:0046872">
    <property type="term" value="F:metal ion binding"/>
    <property type="evidence" value="ECO:0007669"/>
    <property type="project" value="UniProtKB-KW"/>
</dbReference>
<evidence type="ECO:0000256" key="6">
    <source>
        <dbReference type="ARBA" id="ARBA00022777"/>
    </source>
</evidence>
<dbReference type="PROSITE" id="PS01125">
    <property type="entry name" value="ROK"/>
    <property type="match status" value="1"/>
</dbReference>
<dbReference type="RefSeq" id="WP_056962638.1">
    <property type="nucleotide sequence ID" value="NZ_AZEU01000055.1"/>
</dbReference>
<dbReference type="InterPro" id="IPR043129">
    <property type="entry name" value="ATPase_NBD"/>
</dbReference>
<dbReference type="FunFam" id="3.30.420.40:FF:000153">
    <property type="entry name" value="Putative fructokinase"/>
    <property type="match status" value="1"/>
</dbReference>
<keyword evidence="8" id="KW-0067">ATP-binding</keyword>
<comment type="catalytic activity">
    <reaction evidence="12">
        <text>D-fructose + ATP = D-fructose 6-phosphate + ADP + H(+)</text>
        <dbReference type="Rhea" id="RHEA:16125"/>
        <dbReference type="ChEBI" id="CHEBI:15378"/>
        <dbReference type="ChEBI" id="CHEBI:30616"/>
        <dbReference type="ChEBI" id="CHEBI:37721"/>
        <dbReference type="ChEBI" id="CHEBI:61527"/>
        <dbReference type="ChEBI" id="CHEBI:456216"/>
        <dbReference type="EC" id="2.7.1.4"/>
    </reaction>
</comment>
<dbReference type="InterPro" id="IPR000600">
    <property type="entry name" value="ROK"/>
</dbReference>
<evidence type="ECO:0000256" key="10">
    <source>
        <dbReference type="ARBA" id="ARBA00023277"/>
    </source>
</evidence>
<name>A0A0R1R3L1_9LACO</name>
<dbReference type="AlphaFoldDB" id="A0A0R1R3L1"/>
<evidence type="ECO:0000256" key="1">
    <source>
        <dbReference type="ARBA" id="ARBA00001946"/>
    </source>
</evidence>
<sequence>MTKQLFGSIEAGGTKFVVAVGDSELNIIEKAQFPTTAPAETLAKCVDFFTAHPVSALGIGSFGPIDIDKKSATYGQVLATPKPGWAGADVVGTLKAALNVPIAFTTDVNASAYGEYIGGSGKDVDSLVYFTIGTGIGGGAIQDGKFIGGTGHAEMGHALCVPRPDDDYQGTCPFHGRHCFEGMAAGPSLEGRTGIPGQDLPRDNKAFEFISDYIAQMLFNTYVNLRPAKIILGGSVLSDAELPMVRDYFEKYNNGYVATPDLTELIVTSKMPNNSSATVGDFALAKQVLG</sequence>
<evidence type="ECO:0000256" key="5">
    <source>
        <dbReference type="ARBA" id="ARBA00022741"/>
    </source>
</evidence>
<dbReference type="InterPro" id="IPR051804">
    <property type="entry name" value="Carb_Metab_Reg_Kinase/Isom"/>
</dbReference>
<keyword evidence="7" id="KW-0862">Zinc</keyword>
<evidence type="ECO:0000256" key="9">
    <source>
        <dbReference type="ARBA" id="ARBA00022842"/>
    </source>
</evidence>
<dbReference type="InterPro" id="IPR049874">
    <property type="entry name" value="ROK_cs"/>
</dbReference>
<keyword evidence="9" id="KW-0460">Magnesium</keyword>